<dbReference type="PROSITE" id="PS51263">
    <property type="entry name" value="ADF_H"/>
    <property type="match status" value="1"/>
</dbReference>
<dbReference type="InParanoid" id="F0Z975"/>
<proteinExistence type="inferred from homology"/>
<dbReference type="Pfam" id="PF00241">
    <property type="entry name" value="Cofilin_ADF"/>
    <property type="match status" value="1"/>
</dbReference>
<dbReference type="PANTHER" id="PTHR10829:SF25">
    <property type="entry name" value="DREBRIN-LIKE PROTEIN"/>
    <property type="match status" value="1"/>
</dbReference>
<dbReference type="OMA" id="WIGPNCK"/>
<name>F0Z975_DICPU</name>
<dbReference type="GO" id="GO:0030427">
    <property type="term" value="C:site of polarized growth"/>
    <property type="evidence" value="ECO:0000318"/>
    <property type="project" value="GO_Central"/>
</dbReference>
<organism evidence="8 9">
    <name type="scientific">Dictyostelium purpureum</name>
    <name type="common">Slime mold</name>
    <dbReference type="NCBI Taxonomy" id="5786"/>
    <lineage>
        <taxon>Eukaryota</taxon>
        <taxon>Amoebozoa</taxon>
        <taxon>Evosea</taxon>
        <taxon>Eumycetozoa</taxon>
        <taxon>Dictyostelia</taxon>
        <taxon>Dictyosteliales</taxon>
        <taxon>Dictyosteliaceae</taxon>
        <taxon>Dictyostelium</taxon>
    </lineage>
</organism>
<dbReference type="RefSeq" id="XP_003283951.1">
    <property type="nucleotide sequence ID" value="XM_003283903.1"/>
</dbReference>
<dbReference type="GO" id="GO:0030833">
    <property type="term" value="P:regulation of actin filament polymerization"/>
    <property type="evidence" value="ECO:0000318"/>
    <property type="project" value="GO_Central"/>
</dbReference>
<feature type="domain" description="ADF-H" evidence="7">
    <location>
        <begin position="1"/>
        <end position="131"/>
    </location>
</feature>
<dbReference type="FunCoup" id="F0Z975">
    <property type="interactions" value="38"/>
</dbReference>
<dbReference type="EMBL" id="GL870956">
    <property type="protein sequence ID" value="EGC39504.1"/>
    <property type="molecule type" value="Genomic_DNA"/>
</dbReference>
<dbReference type="SMART" id="SM00102">
    <property type="entry name" value="ADF"/>
    <property type="match status" value="1"/>
</dbReference>
<dbReference type="GO" id="GO:0030864">
    <property type="term" value="C:cortical actin cytoskeleton"/>
    <property type="evidence" value="ECO:0000318"/>
    <property type="project" value="GO_Central"/>
</dbReference>
<evidence type="ECO:0000256" key="1">
    <source>
        <dbReference type="ARBA" id="ARBA00004245"/>
    </source>
</evidence>
<reference evidence="9" key="1">
    <citation type="journal article" date="2011" name="Genome Biol.">
        <title>Comparative genomics of the social amoebae Dictyostelium discoideum and Dictyostelium purpureum.</title>
        <authorList>
            <consortium name="US DOE Joint Genome Institute (JGI-PGF)"/>
            <person name="Sucgang R."/>
            <person name="Kuo A."/>
            <person name="Tian X."/>
            <person name="Salerno W."/>
            <person name="Parikh A."/>
            <person name="Feasley C.L."/>
            <person name="Dalin E."/>
            <person name="Tu H."/>
            <person name="Huang E."/>
            <person name="Barry K."/>
            <person name="Lindquist E."/>
            <person name="Shapiro H."/>
            <person name="Bruce D."/>
            <person name="Schmutz J."/>
            <person name="Salamov A."/>
            <person name="Fey P."/>
            <person name="Gaudet P."/>
            <person name="Anjard C."/>
            <person name="Babu M.M."/>
            <person name="Basu S."/>
            <person name="Bushmanova Y."/>
            <person name="van der Wel H."/>
            <person name="Katoh-Kurasawa M."/>
            <person name="Dinh C."/>
            <person name="Coutinho P.M."/>
            <person name="Saito T."/>
            <person name="Elias M."/>
            <person name="Schaap P."/>
            <person name="Kay R.R."/>
            <person name="Henrissat B."/>
            <person name="Eichinger L."/>
            <person name="Rivero F."/>
            <person name="Putnam N.H."/>
            <person name="West C.M."/>
            <person name="Loomis W.F."/>
            <person name="Chisholm R.L."/>
            <person name="Shaulsky G."/>
            <person name="Strassmann J.E."/>
            <person name="Queller D.C."/>
            <person name="Kuspa A."/>
            <person name="Grigoriev I.V."/>
        </authorList>
    </citation>
    <scope>NUCLEOTIDE SEQUENCE [LARGE SCALE GENOMIC DNA]</scope>
    <source>
        <strain evidence="9">QSDP1</strain>
    </source>
</reference>
<dbReference type="KEGG" id="dpp:DICPUDRAFT_45162"/>
<keyword evidence="4" id="KW-0206">Cytoskeleton</keyword>
<evidence type="ECO:0000259" key="7">
    <source>
        <dbReference type="PROSITE" id="PS51263"/>
    </source>
</evidence>
<dbReference type="GeneID" id="10509856"/>
<evidence type="ECO:0000256" key="6">
    <source>
        <dbReference type="ARBA" id="ARBA00069392"/>
    </source>
</evidence>
<keyword evidence="9" id="KW-1185">Reference proteome</keyword>
<dbReference type="VEuPathDB" id="AmoebaDB:DICPUDRAFT_45162"/>
<evidence type="ECO:0000256" key="5">
    <source>
        <dbReference type="ARBA" id="ARBA00038052"/>
    </source>
</evidence>
<comment type="similarity">
    <text evidence="5">Belongs to the actin-binding proteins ADF family. Coactosin subfamily.</text>
</comment>
<keyword evidence="3" id="KW-0009">Actin-binding</keyword>
<accession>F0Z975</accession>
<evidence type="ECO:0000256" key="4">
    <source>
        <dbReference type="ARBA" id="ARBA00023212"/>
    </source>
</evidence>
<dbReference type="eggNOG" id="KOG3655">
    <property type="taxonomic scope" value="Eukaryota"/>
</dbReference>
<dbReference type="InterPro" id="IPR029006">
    <property type="entry name" value="ADF-H/Gelsolin-like_dom_sf"/>
</dbReference>
<dbReference type="CDD" id="cd11282">
    <property type="entry name" value="ADF_coactosin_like"/>
    <property type="match status" value="1"/>
</dbReference>
<dbReference type="Gene3D" id="3.40.20.10">
    <property type="entry name" value="Severin"/>
    <property type="match status" value="1"/>
</dbReference>
<dbReference type="SUPFAM" id="SSF55753">
    <property type="entry name" value="Actin depolymerizing proteins"/>
    <property type="match status" value="1"/>
</dbReference>
<dbReference type="InterPro" id="IPR002108">
    <property type="entry name" value="ADF-H"/>
</dbReference>
<dbReference type="AlphaFoldDB" id="F0Z975"/>
<gene>
    <name evidence="8" type="ORF">DICPUDRAFT_45162</name>
</gene>
<keyword evidence="2" id="KW-0963">Cytoplasm</keyword>
<dbReference type="PANTHER" id="PTHR10829">
    <property type="entry name" value="CORTACTIN AND DREBRIN"/>
    <property type="match status" value="1"/>
</dbReference>
<protein>
    <recommendedName>
        <fullName evidence="6">Coactosin</fullName>
    </recommendedName>
</protein>
<dbReference type="GO" id="GO:0051015">
    <property type="term" value="F:actin filament binding"/>
    <property type="evidence" value="ECO:0000318"/>
    <property type="project" value="GO_Central"/>
</dbReference>
<comment type="subcellular location">
    <subcellularLocation>
        <location evidence="1">Cytoplasm</location>
        <location evidence="1">Cytoskeleton</location>
    </subcellularLocation>
</comment>
<evidence type="ECO:0000256" key="3">
    <source>
        <dbReference type="ARBA" id="ARBA00023203"/>
    </source>
</evidence>
<evidence type="ECO:0000256" key="2">
    <source>
        <dbReference type="ARBA" id="ARBA00022490"/>
    </source>
</evidence>
<dbReference type="OrthoDB" id="20822at2759"/>
<sequence length="143" mass="15604">MADVSSEDLKNAVADVLADSSETNWCLFGYEGNDKIVLRGSGSGGLSELIPQFDDAERFYAYVRVISGDNESKRPKFVFISFVGANVGALKRAKVSVHKASIKKVITNYGVEFHAESQEEVNEEEIMKKVKKASGADYSGNSN</sequence>
<dbReference type="STRING" id="5786.F0Z975"/>
<evidence type="ECO:0000313" key="8">
    <source>
        <dbReference type="EMBL" id="EGC39504.1"/>
    </source>
</evidence>
<dbReference type="Proteomes" id="UP000001064">
    <property type="component" value="Unassembled WGS sequence"/>
</dbReference>
<evidence type="ECO:0000313" key="9">
    <source>
        <dbReference type="Proteomes" id="UP000001064"/>
    </source>
</evidence>
<dbReference type="FunFam" id="3.40.20.10:FF:000018">
    <property type="entry name" value="Coactosin-like 1"/>
    <property type="match status" value="1"/>
</dbReference>